<proteinExistence type="predicted"/>
<dbReference type="AlphaFoldDB" id="A0ABD0Y3Z0"/>
<dbReference type="Proteomes" id="UP001557470">
    <property type="component" value="Unassembled WGS sequence"/>
</dbReference>
<evidence type="ECO:0000313" key="2">
    <source>
        <dbReference type="EMBL" id="KAL1021711.1"/>
    </source>
</evidence>
<dbReference type="InterPro" id="IPR052771">
    <property type="entry name" value="Neurotrophin_sig_adaptor"/>
</dbReference>
<reference evidence="2 3" key="1">
    <citation type="submission" date="2024-06" db="EMBL/GenBank/DDBJ databases">
        <authorList>
            <person name="Pan Q."/>
            <person name="Wen M."/>
            <person name="Jouanno E."/>
            <person name="Zahm M."/>
            <person name="Klopp C."/>
            <person name="Cabau C."/>
            <person name="Louis A."/>
            <person name="Berthelot C."/>
            <person name="Parey E."/>
            <person name="Roest Crollius H."/>
            <person name="Montfort J."/>
            <person name="Robinson-Rechavi M."/>
            <person name="Bouchez O."/>
            <person name="Lampietro C."/>
            <person name="Lopez Roques C."/>
            <person name="Donnadieu C."/>
            <person name="Postlethwait J."/>
            <person name="Bobe J."/>
            <person name="Verreycken H."/>
            <person name="Guiguen Y."/>
        </authorList>
    </citation>
    <scope>NUCLEOTIDE SEQUENCE [LARGE SCALE GENOMIC DNA]</scope>
    <source>
        <strain evidence="2">Up_M1</strain>
        <tissue evidence="2">Testis</tissue>
    </source>
</reference>
<dbReference type="Gene3D" id="1.10.150.50">
    <property type="entry name" value="Transcription Factor, Ets-1"/>
    <property type="match status" value="1"/>
</dbReference>
<accession>A0ABD0Y3Z0</accession>
<dbReference type="EMBL" id="JAGEUA010000001">
    <property type="protein sequence ID" value="KAL1021711.1"/>
    <property type="molecule type" value="Genomic_DNA"/>
</dbReference>
<sequence>MREEIEDLLEQDDDPEDFEKFLKVDFKFTVRDYERFKHATINLDQSIKKELSRIRGTARLKDFDWKDPAPLRLRTVINMTTEDICNELANMSLPQKYADIVRSNELNGQALIFGDLDDLKQLLQMTFGEWTRFRLHFRCIGVRSHIQGGAKPINLYPKRLANQLSRHPQFGPHNYGSTLNLALP</sequence>
<dbReference type="InterPro" id="IPR057092">
    <property type="entry name" value="SAM_KIDINS220"/>
</dbReference>
<dbReference type="Pfam" id="PF23307">
    <property type="entry name" value="SAM_KIDINS220"/>
    <property type="match status" value="1"/>
</dbReference>
<dbReference type="PANTHER" id="PTHR24116">
    <property type="entry name" value="KINASE D-INTERACTING SUBSTRATE OF 220 KDA"/>
    <property type="match status" value="1"/>
</dbReference>
<comment type="caution">
    <text evidence="2">The sequence shown here is derived from an EMBL/GenBank/DDBJ whole genome shotgun (WGS) entry which is preliminary data.</text>
</comment>
<protein>
    <recommendedName>
        <fullName evidence="1">Kinase D-interacting substrate of 220 kDa-like SAM domain-containing protein</fullName>
    </recommendedName>
</protein>
<keyword evidence="3" id="KW-1185">Reference proteome</keyword>
<dbReference type="InterPro" id="IPR013761">
    <property type="entry name" value="SAM/pointed_sf"/>
</dbReference>
<dbReference type="PANTHER" id="PTHR24116:SF0">
    <property type="entry name" value="KINASE D-INTERACTING SUBSTRATE OF 220 KDA"/>
    <property type="match status" value="1"/>
</dbReference>
<evidence type="ECO:0000313" key="3">
    <source>
        <dbReference type="Proteomes" id="UP001557470"/>
    </source>
</evidence>
<name>A0ABD0Y3Z0_UMBPY</name>
<dbReference type="SUPFAM" id="SSF47769">
    <property type="entry name" value="SAM/Pointed domain"/>
    <property type="match status" value="1"/>
</dbReference>
<organism evidence="2 3">
    <name type="scientific">Umbra pygmaea</name>
    <name type="common">Eastern mudminnow</name>
    <dbReference type="NCBI Taxonomy" id="75934"/>
    <lineage>
        <taxon>Eukaryota</taxon>
        <taxon>Metazoa</taxon>
        <taxon>Chordata</taxon>
        <taxon>Craniata</taxon>
        <taxon>Vertebrata</taxon>
        <taxon>Euteleostomi</taxon>
        <taxon>Actinopterygii</taxon>
        <taxon>Neopterygii</taxon>
        <taxon>Teleostei</taxon>
        <taxon>Protacanthopterygii</taxon>
        <taxon>Esociformes</taxon>
        <taxon>Umbridae</taxon>
        <taxon>Umbra</taxon>
    </lineage>
</organism>
<gene>
    <name evidence="2" type="ORF">UPYG_G00017040</name>
</gene>
<feature type="domain" description="Kinase D-interacting substrate of 220 kDa-like SAM" evidence="1">
    <location>
        <begin position="78"/>
        <end position="135"/>
    </location>
</feature>
<evidence type="ECO:0000259" key="1">
    <source>
        <dbReference type="Pfam" id="PF23307"/>
    </source>
</evidence>